<dbReference type="Proteomes" id="UP000625711">
    <property type="component" value="Unassembled WGS sequence"/>
</dbReference>
<keyword evidence="2" id="KW-1185">Reference proteome</keyword>
<protein>
    <submittedName>
        <fullName evidence="1">Uncharacterized protein</fullName>
    </submittedName>
</protein>
<gene>
    <name evidence="1" type="ORF">GWI33_011989</name>
</gene>
<sequence>MLRKDTVKRVAHNLHPLRLALHIYDSPYPATPFPKMFNKAPGSYIKWFIIGKLGRSKLATGPSVVNGTTSCRPAGAPLVCGSTSPPDDLWRIVVDLSDRGTGSKKKKDNQLTHTHSRIHRVEVAFRLSPTYNESRWTRSQNRNPMMEKKETLNIGVIHFSYRGLVLDAGAFALLLYPSAEQL</sequence>
<evidence type="ECO:0000313" key="1">
    <source>
        <dbReference type="EMBL" id="KAF7285138.1"/>
    </source>
</evidence>
<accession>A0A834IU41</accession>
<evidence type="ECO:0000313" key="2">
    <source>
        <dbReference type="Proteomes" id="UP000625711"/>
    </source>
</evidence>
<proteinExistence type="predicted"/>
<dbReference type="AlphaFoldDB" id="A0A834IU41"/>
<name>A0A834IU41_RHYFE</name>
<organism evidence="1 2">
    <name type="scientific">Rhynchophorus ferrugineus</name>
    <name type="common">Red palm weevil</name>
    <name type="synonym">Curculio ferrugineus</name>
    <dbReference type="NCBI Taxonomy" id="354439"/>
    <lineage>
        <taxon>Eukaryota</taxon>
        <taxon>Metazoa</taxon>
        <taxon>Ecdysozoa</taxon>
        <taxon>Arthropoda</taxon>
        <taxon>Hexapoda</taxon>
        <taxon>Insecta</taxon>
        <taxon>Pterygota</taxon>
        <taxon>Neoptera</taxon>
        <taxon>Endopterygota</taxon>
        <taxon>Coleoptera</taxon>
        <taxon>Polyphaga</taxon>
        <taxon>Cucujiformia</taxon>
        <taxon>Curculionidae</taxon>
        <taxon>Dryophthorinae</taxon>
        <taxon>Rhynchophorus</taxon>
    </lineage>
</organism>
<dbReference type="EMBL" id="JAACXV010000061">
    <property type="protein sequence ID" value="KAF7285138.1"/>
    <property type="molecule type" value="Genomic_DNA"/>
</dbReference>
<reference evidence="1" key="1">
    <citation type="submission" date="2020-08" db="EMBL/GenBank/DDBJ databases">
        <title>Genome sequencing and assembly of the red palm weevil Rhynchophorus ferrugineus.</title>
        <authorList>
            <person name="Dias G.B."/>
            <person name="Bergman C.M."/>
            <person name="Manee M."/>
        </authorList>
    </citation>
    <scope>NUCLEOTIDE SEQUENCE</scope>
    <source>
        <strain evidence="1">AA-2017</strain>
        <tissue evidence="1">Whole larva</tissue>
    </source>
</reference>
<comment type="caution">
    <text evidence="1">The sequence shown here is derived from an EMBL/GenBank/DDBJ whole genome shotgun (WGS) entry which is preliminary data.</text>
</comment>